<evidence type="ECO:0000256" key="1">
    <source>
        <dbReference type="SAM" id="MobiDB-lite"/>
    </source>
</evidence>
<reference evidence="2" key="2">
    <citation type="submission" date="2020-09" db="EMBL/GenBank/DDBJ databases">
        <authorList>
            <person name="Sun Q."/>
            <person name="Zhou Y."/>
        </authorList>
    </citation>
    <scope>NUCLEOTIDE SEQUENCE</scope>
    <source>
        <strain evidence="2">CGMCC 4.7430</strain>
    </source>
</reference>
<dbReference type="AlphaFoldDB" id="A0A918ACQ1"/>
<evidence type="ECO:0000313" key="3">
    <source>
        <dbReference type="Proteomes" id="UP000660745"/>
    </source>
</evidence>
<comment type="caution">
    <text evidence="2">The sequence shown here is derived from an EMBL/GenBank/DDBJ whole genome shotgun (WGS) entry which is preliminary data.</text>
</comment>
<keyword evidence="3" id="KW-1185">Reference proteome</keyword>
<dbReference type="EMBL" id="BMNK01000019">
    <property type="protein sequence ID" value="GGP15654.1"/>
    <property type="molecule type" value="Genomic_DNA"/>
</dbReference>
<feature type="compositionally biased region" description="Basic and acidic residues" evidence="1">
    <location>
        <begin position="1"/>
        <end position="11"/>
    </location>
</feature>
<reference evidence="2" key="1">
    <citation type="journal article" date="2014" name="Int. J. Syst. Evol. Microbiol.">
        <title>Complete genome sequence of Corynebacterium casei LMG S-19264T (=DSM 44701T), isolated from a smear-ripened cheese.</title>
        <authorList>
            <consortium name="US DOE Joint Genome Institute (JGI-PGF)"/>
            <person name="Walter F."/>
            <person name="Albersmeier A."/>
            <person name="Kalinowski J."/>
            <person name="Ruckert C."/>
        </authorList>
    </citation>
    <scope>NUCLEOTIDE SEQUENCE</scope>
    <source>
        <strain evidence="2">CGMCC 4.7430</strain>
    </source>
</reference>
<organism evidence="2 3">
    <name type="scientific">Nonomuraea glycinis</name>
    <dbReference type="NCBI Taxonomy" id="2047744"/>
    <lineage>
        <taxon>Bacteria</taxon>
        <taxon>Bacillati</taxon>
        <taxon>Actinomycetota</taxon>
        <taxon>Actinomycetes</taxon>
        <taxon>Streptosporangiales</taxon>
        <taxon>Streptosporangiaceae</taxon>
        <taxon>Nonomuraea</taxon>
    </lineage>
</organism>
<name>A0A918ACQ1_9ACTN</name>
<feature type="region of interest" description="Disordered" evidence="1">
    <location>
        <begin position="1"/>
        <end position="31"/>
    </location>
</feature>
<proteinExistence type="predicted"/>
<gene>
    <name evidence="2" type="ORF">GCM10012278_76260</name>
</gene>
<dbReference type="Proteomes" id="UP000660745">
    <property type="component" value="Unassembled WGS sequence"/>
</dbReference>
<evidence type="ECO:0000313" key="2">
    <source>
        <dbReference type="EMBL" id="GGP15654.1"/>
    </source>
</evidence>
<accession>A0A918ACQ1</accession>
<sequence>MQESARADDAPMRSTAGVPRGRPRSPFAAGAGARIPVFPGGSMAALVSALMATLVTAGTGTGRVAPGLL</sequence>
<protein>
    <submittedName>
        <fullName evidence="2">Uncharacterized protein</fullName>
    </submittedName>
</protein>